<sequence>MSTKTPRSRGAGRLSVAVALGTVAAGLTLALTLPTSSAQSRPVPPGTAEQQPGTAQQQQPAPHVMDFAHGLNAPAKQQPPQTAGTPVAVTADGCDHAYGDINVCVPWTFPAAAGTAPGAGCRWLLAHGYPPLAVHGRDRLGLDTNHDGTACDHGDAGAGG</sequence>
<dbReference type="EMBL" id="JACHJV010000002">
    <property type="protein sequence ID" value="MBB4927752.1"/>
    <property type="molecule type" value="Genomic_DNA"/>
</dbReference>
<dbReference type="AlphaFoldDB" id="A0A7W7R958"/>
<evidence type="ECO:0000313" key="2">
    <source>
        <dbReference type="EMBL" id="MBB4927752.1"/>
    </source>
</evidence>
<reference evidence="2 3" key="1">
    <citation type="submission" date="2020-08" db="EMBL/GenBank/DDBJ databases">
        <title>Sequencing the genomes of 1000 actinobacteria strains.</title>
        <authorList>
            <person name="Klenk H.-P."/>
        </authorList>
    </citation>
    <scope>NUCLEOTIDE SEQUENCE [LARGE SCALE GENOMIC DNA]</scope>
    <source>
        <strain evidence="2 3">DSM 41654</strain>
    </source>
</reference>
<dbReference type="RefSeq" id="WP_184944392.1">
    <property type="nucleotide sequence ID" value="NZ_JACHJV010000002.1"/>
</dbReference>
<evidence type="ECO:0008006" key="4">
    <source>
        <dbReference type="Google" id="ProtNLM"/>
    </source>
</evidence>
<evidence type="ECO:0000256" key="1">
    <source>
        <dbReference type="SAM" id="MobiDB-lite"/>
    </source>
</evidence>
<feature type="compositionally biased region" description="Low complexity" evidence="1">
    <location>
        <begin position="46"/>
        <end position="62"/>
    </location>
</feature>
<organism evidence="2 3">
    <name type="scientific">Kitasatospora kifunensis</name>
    <name type="common">Streptomyces kifunensis</name>
    <dbReference type="NCBI Taxonomy" id="58351"/>
    <lineage>
        <taxon>Bacteria</taxon>
        <taxon>Bacillati</taxon>
        <taxon>Actinomycetota</taxon>
        <taxon>Actinomycetes</taxon>
        <taxon>Kitasatosporales</taxon>
        <taxon>Streptomycetaceae</taxon>
        <taxon>Kitasatospora</taxon>
    </lineage>
</organism>
<name>A0A7W7R958_KITKI</name>
<feature type="region of interest" description="Disordered" evidence="1">
    <location>
        <begin position="33"/>
        <end position="65"/>
    </location>
</feature>
<proteinExistence type="predicted"/>
<comment type="caution">
    <text evidence="2">The sequence shown here is derived from an EMBL/GenBank/DDBJ whole genome shotgun (WGS) entry which is preliminary data.</text>
</comment>
<protein>
    <recommendedName>
        <fullName evidence="4">Excalibur calcium-binding domain-containing protein</fullName>
    </recommendedName>
</protein>
<accession>A0A7W7R958</accession>
<evidence type="ECO:0000313" key="3">
    <source>
        <dbReference type="Proteomes" id="UP000540506"/>
    </source>
</evidence>
<dbReference type="Proteomes" id="UP000540506">
    <property type="component" value="Unassembled WGS sequence"/>
</dbReference>
<gene>
    <name evidence="2" type="ORF">FHR34_006847</name>
</gene>
<keyword evidence="3" id="KW-1185">Reference proteome</keyword>